<name>A0A455TWS1_ENTFC</name>
<protein>
    <submittedName>
        <fullName evidence="2">Streptococcin A-M57</fullName>
    </submittedName>
</protein>
<sequence>MEISLHKHSKFVCLAMALITTLGIFLSAGTSVYAAEQIKNSEVDTVAQGLEQMFSNGVSEENFKNYVNANFSSEEITKSEKELDVNLSNTSSPIQARVNWNGLGQCMANKIKDEFFAMINVGAIVAAAQKKAWKELAMTVLIFAKANGLKTNALIVAGQLAVWAVQCGLG</sequence>
<dbReference type="RefSeq" id="WP_010724489.1">
    <property type="nucleotide sequence ID" value="NZ_AP019410.1"/>
</dbReference>
<evidence type="ECO:0000313" key="2">
    <source>
        <dbReference type="EMBL" id="MDC4249296.1"/>
    </source>
</evidence>
<organism evidence="1">
    <name type="scientific">Enterococcus faecium</name>
    <name type="common">Streptococcus faecium</name>
    <dbReference type="NCBI Taxonomy" id="1352"/>
    <lineage>
        <taxon>Bacteria</taxon>
        <taxon>Bacillati</taxon>
        <taxon>Bacillota</taxon>
        <taxon>Bacilli</taxon>
        <taxon>Lactobacillales</taxon>
        <taxon>Enterococcaceae</taxon>
        <taxon>Enterococcus</taxon>
    </lineage>
</organism>
<dbReference type="Proteomes" id="UP001141166">
    <property type="component" value="Unassembled WGS sequence"/>
</dbReference>
<dbReference type="EMBL" id="JAMWMK010000146">
    <property type="protein sequence ID" value="MDC4249296.1"/>
    <property type="molecule type" value="Genomic_DNA"/>
</dbReference>
<dbReference type="EMBL" id="AP019410">
    <property type="protein sequence ID" value="BBI40611.1"/>
    <property type="molecule type" value="Genomic_DNA"/>
</dbReference>
<reference evidence="2" key="2">
    <citation type="submission" date="2022-05" db="EMBL/GenBank/DDBJ databases">
        <title>Draft genome sequences of Clostridium perfringens strains isolated from Peru.</title>
        <authorList>
            <person name="Hurtado R."/>
            <person name="Lima L."/>
            <person name="Sousa T."/>
            <person name="Jaiswal A.K."/>
            <person name="Tiwari S."/>
            <person name="Maturrano L."/>
            <person name="Brenig B."/>
            <person name="Azevedo V."/>
        </authorList>
    </citation>
    <scope>NUCLEOTIDE SEQUENCE</scope>
    <source>
        <strain evidence="2">CP4</strain>
        <plasmid evidence="2">p3</plasmid>
    </source>
</reference>
<reference evidence="1" key="1">
    <citation type="submission" date="2019-02" db="EMBL/GenBank/DDBJ databases">
        <title>Complete Genome Sequence of vanD5-typed vancomycin-resistant Enterococcus faecium in Sapporo, Japan.</title>
        <authorList>
            <person name="Sato T."/>
            <person name="Wada T."/>
            <person name="Shinagawa M."/>
            <person name="Fukushima Y."/>
            <person name="Nakajima C."/>
            <person name="Suzuki Y."/>
            <person name="Takahashi S."/>
            <person name="Yokota S."/>
        </authorList>
    </citation>
    <scope>NUCLEOTIDE SEQUENCE</scope>
    <source>
        <strain evidence="1">SMVRE20</strain>
        <plasmid evidence="1">pSMVRE20S</plasmid>
    </source>
</reference>
<proteinExistence type="predicted"/>
<geneLocation type="plasmid" evidence="2">
    <name>p3</name>
</geneLocation>
<dbReference type="AlphaFoldDB" id="A0A455TWS1"/>
<accession>A0A455TWS1</accession>
<evidence type="ECO:0000313" key="1">
    <source>
        <dbReference type="EMBL" id="BBI40611.1"/>
    </source>
</evidence>
<gene>
    <name evidence="2" type="ORF">M3X98_15285</name>
    <name evidence="1" type="ORF">SMVRE20_02997</name>
</gene>
<keyword evidence="1" id="KW-0614">Plasmid</keyword>
<geneLocation type="plasmid" evidence="1">
    <name>pSMVRE20S</name>
</geneLocation>